<keyword evidence="1" id="KW-0472">Membrane</keyword>
<name>A0AA85AHM0_9TREM</name>
<keyword evidence="1" id="KW-0812">Transmembrane</keyword>
<organism evidence="2 3">
    <name type="scientific">Schistosoma margrebowiei</name>
    <dbReference type="NCBI Taxonomy" id="48269"/>
    <lineage>
        <taxon>Eukaryota</taxon>
        <taxon>Metazoa</taxon>
        <taxon>Spiralia</taxon>
        <taxon>Lophotrochozoa</taxon>
        <taxon>Platyhelminthes</taxon>
        <taxon>Trematoda</taxon>
        <taxon>Digenea</taxon>
        <taxon>Strigeidida</taxon>
        <taxon>Schistosomatoidea</taxon>
        <taxon>Schistosomatidae</taxon>
        <taxon>Schistosoma</taxon>
    </lineage>
</organism>
<dbReference type="AlphaFoldDB" id="A0AA85AHM0"/>
<evidence type="ECO:0000313" key="2">
    <source>
        <dbReference type="Proteomes" id="UP000050790"/>
    </source>
</evidence>
<dbReference type="Proteomes" id="UP000050790">
    <property type="component" value="Unassembled WGS sequence"/>
</dbReference>
<reference evidence="3" key="1">
    <citation type="submission" date="2023-11" db="UniProtKB">
        <authorList>
            <consortium name="WormBaseParasite"/>
        </authorList>
    </citation>
    <scope>IDENTIFICATION</scope>
</reference>
<sequence length="116" mass="13397">MIIIEKLLIYGKLQTNKRLDATEEGLHRCIESIKSISCTYLLRQPAFNGLHSNMTKVTFYVSVFLSYNSFVIYTLQMYTENDFDTNAILSSSFCTTILNYACPLFNTSRFPMVIQH</sequence>
<dbReference type="WBParaSite" id="SMRG1_85530.1">
    <property type="protein sequence ID" value="SMRG1_85530.1"/>
    <property type="gene ID" value="SMRG1_85530"/>
</dbReference>
<feature type="transmembrane region" description="Helical" evidence="1">
    <location>
        <begin position="57"/>
        <end position="75"/>
    </location>
</feature>
<evidence type="ECO:0000256" key="1">
    <source>
        <dbReference type="SAM" id="Phobius"/>
    </source>
</evidence>
<accession>A0AA85AHM0</accession>
<evidence type="ECO:0000313" key="3">
    <source>
        <dbReference type="WBParaSite" id="SMRG1_85530.1"/>
    </source>
</evidence>
<protein>
    <submittedName>
        <fullName evidence="3">Uncharacterized protein</fullName>
    </submittedName>
</protein>
<keyword evidence="1" id="KW-1133">Transmembrane helix</keyword>
<proteinExistence type="predicted"/>